<evidence type="ECO:0000313" key="2">
    <source>
        <dbReference type="EMBL" id="KAB8267751.1"/>
    </source>
</evidence>
<protein>
    <submittedName>
        <fullName evidence="2">Uncharacterized protein</fullName>
    </submittedName>
</protein>
<proteinExistence type="predicted"/>
<keyword evidence="1" id="KW-0812">Transmembrane</keyword>
<feature type="transmembrane region" description="Helical" evidence="1">
    <location>
        <begin position="20"/>
        <end position="38"/>
    </location>
</feature>
<keyword evidence="3" id="KW-1185">Reference proteome</keyword>
<organism evidence="2 3">
    <name type="scientific">Aspergillus minisclerotigenes</name>
    <dbReference type="NCBI Taxonomy" id="656917"/>
    <lineage>
        <taxon>Eukaryota</taxon>
        <taxon>Fungi</taxon>
        <taxon>Dikarya</taxon>
        <taxon>Ascomycota</taxon>
        <taxon>Pezizomycotina</taxon>
        <taxon>Eurotiomycetes</taxon>
        <taxon>Eurotiomycetidae</taxon>
        <taxon>Eurotiales</taxon>
        <taxon>Aspergillaceae</taxon>
        <taxon>Aspergillus</taxon>
        <taxon>Aspergillus subgen. Circumdati</taxon>
    </lineage>
</organism>
<name>A0A5N6IM42_9EURO</name>
<keyword evidence="1" id="KW-1133">Transmembrane helix</keyword>
<evidence type="ECO:0000313" key="3">
    <source>
        <dbReference type="Proteomes" id="UP000326289"/>
    </source>
</evidence>
<dbReference type="AlphaFoldDB" id="A0A5N6IM42"/>
<evidence type="ECO:0000256" key="1">
    <source>
        <dbReference type="SAM" id="Phobius"/>
    </source>
</evidence>
<dbReference type="EMBL" id="ML732890">
    <property type="protein sequence ID" value="KAB8267751.1"/>
    <property type="molecule type" value="Genomic_DNA"/>
</dbReference>
<dbReference type="Proteomes" id="UP000326289">
    <property type="component" value="Unassembled WGS sequence"/>
</dbReference>
<keyword evidence="1" id="KW-0472">Membrane</keyword>
<sequence>MQWCVPRTIELKVTIKSCPSIINLLDHLLFLVIFRYLVSRLMYSFQYQYPLLQLTAS</sequence>
<gene>
    <name evidence="2" type="ORF">BDV30DRAFT_219494</name>
</gene>
<reference evidence="2 3" key="1">
    <citation type="submission" date="2019-04" db="EMBL/GenBank/DDBJ databases">
        <title>Fungal friends and foes A comparative genomics study of 23 Aspergillus species from section Flavi.</title>
        <authorList>
            <consortium name="DOE Joint Genome Institute"/>
            <person name="Kjaerbolling I."/>
            <person name="Vesth T.C."/>
            <person name="Frisvad J.C."/>
            <person name="Nybo J.L."/>
            <person name="Theobald S."/>
            <person name="Kildgaard S."/>
            <person name="Petersen T.I."/>
            <person name="Kuo A."/>
            <person name="Sato A."/>
            <person name="Lyhne E.K."/>
            <person name="Kogle M.E."/>
            <person name="Wiebenga A."/>
            <person name="Kun R.S."/>
            <person name="Lubbers R.J."/>
            <person name="Makela M.R."/>
            <person name="Barry K."/>
            <person name="Chovatia M."/>
            <person name="Clum A."/>
            <person name="Daum C."/>
            <person name="Haridas S."/>
            <person name="He G."/>
            <person name="LaButti K."/>
            <person name="Lipzen A."/>
            <person name="Mondo S."/>
            <person name="Pangilinan J."/>
            <person name="Riley R."/>
            <person name="Salamov A."/>
            <person name="Simmons B.A."/>
            <person name="Magnuson J.K."/>
            <person name="Henrissat B."/>
            <person name="Mortensen U.H."/>
            <person name="Larsen T.O."/>
            <person name="De vries R.P."/>
            <person name="Grigoriev I.V."/>
            <person name="Machida M."/>
            <person name="Baker S.E."/>
            <person name="Andersen M.R."/>
        </authorList>
    </citation>
    <scope>NUCLEOTIDE SEQUENCE [LARGE SCALE GENOMIC DNA]</scope>
    <source>
        <strain evidence="2 3">CBS 117635</strain>
    </source>
</reference>
<accession>A0A5N6IM42</accession>